<comment type="caution">
    <text evidence="1">The sequence shown here is derived from an EMBL/GenBank/DDBJ whole genome shotgun (WGS) entry which is preliminary data.</text>
</comment>
<gene>
    <name evidence="1" type="ORF">GPM918_LOCUS23671</name>
    <name evidence="2" type="ORF">SRO942_LOCUS23668</name>
</gene>
<dbReference type="Proteomes" id="UP000681722">
    <property type="component" value="Unassembled WGS sequence"/>
</dbReference>
<dbReference type="EMBL" id="CAJOBC010008547">
    <property type="protein sequence ID" value="CAF3964518.1"/>
    <property type="molecule type" value="Genomic_DNA"/>
</dbReference>
<evidence type="ECO:0000313" key="1">
    <source>
        <dbReference type="EMBL" id="CAF1200034.1"/>
    </source>
</evidence>
<evidence type="ECO:0000313" key="2">
    <source>
        <dbReference type="EMBL" id="CAF3964518.1"/>
    </source>
</evidence>
<dbReference type="AlphaFoldDB" id="A0A814WDW3"/>
<sequence length="31" mass="3471">NDIGPDATTDLKLAHKYGFNVEQELIDELPN</sequence>
<dbReference type="Proteomes" id="UP000663829">
    <property type="component" value="Unassembled WGS sequence"/>
</dbReference>
<accession>A0A814WDW3</accession>
<evidence type="ECO:0000313" key="3">
    <source>
        <dbReference type="Proteomes" id="UP000663829"/>
    </source>
</evidence>
<proteinExistence type="predicted"/>
<keyword evidence="3" id="KW-1185">Reference proteome</keyword>
<protein>
    <submittedName>
        <fullName evidence="1">Uncharacterized protein</fullName>
    </submittedName>
</protein>
<reference evidence="1" key="1">
    <citation type="submission" date="2021-02" db="EMBL/GenBank/DDBJ databases">
        <authorList>
            <person name="Nowell W R."/>
        </authorList>
    </citation>
    <scope>NUCLEOTIDE SEQUENCE</scope>
</reference>
<feature type="non-terminal residue" evidence="1">
    <location>
        <position position="1"/>
    </location>
</feature>
<organism evidence="1 3">
    <name type="scientific">Didymodactylos carnosus</name>
    <dbReference type="NCBI Taxonomy" id="1234261"/>
    <lineage>
        <taxon>Eukaryota</taxon>
        <taxon>Metazoa</taxon>
        <taxon>Spiralia</taxon>
        <taxon>Gnathifera</taxon>
        <taxon>Rotifera</taxon>
        <taxon>Eurotatoria</taxon>
        <taxon>Bdelloidea</taxon>
        <taxon>Philodinida</taxon>
        <taxon>Philodinidae</taxon>
        <taxon>Didymodactylos</taxon>
    </lineage>
</organism>
<name>A0A814WDW3_9BILA</name>
<dbReference type="EMBL" id="CAJNOQ010008548">
    <property type="protein sequence ID" value="CAF1200034.1"/>
    <property type="molecule type" value="Genomic_DNA"/>
</dbReference>